<evidence type="ECO:0000256" key="1">
    <source>
        <dbReference type="SAM" id="Phobius"/>
    </source>
</evidence>
<feature type="transmembrane region" description="Helical" evidence="1">
    <location>
        <begin position="12"/>
        <end position="34"/>
    </location>
</feature>
<dbReference type="RefSeq" id="WP_009602968.1">
    <property type="nucleotide sequence ID" value="NZ_AEIU01000099.1"/>
</dbReference>
<dbReference type="STRING" id="796620.VIBC2010_19535"/>
<dbReference type="AlphaFoldDB" id="E3BP70"/>
<comment type="caution">
    <text evidence="2">The sequence shown here is derived from an EMBL/GenBank/DDBJ whole genome shotgun (WGS) entry which is preliminary data.</text>
</comment>
<accession>E3BP70</accession>
<dbReference type="EMBL" id="AEIU01000099">
    <property type="protein sequence ID" value="EFP95202.1"/>
    <property type="molecule type" value="Genomic_DNA"/>
</dbReference>
<organism evidence="2 3">
    <name type="scientific">Vibrio caribbeanicus ATCC BAA-2122</name>
    <dbReference type="NCBI Taxonomy" id="796620"/>
    <lineage>
        <taxon>Bacteria</taxon>
        <taxon>Pseudomonadati</taxon>
        <taxon>Pseudomonadota</taxon>
        <taxon>Gammaproteobacteria</taxon>
        <taxon>Vibrionales</taxon>
        <taxon>Vibrionaceae</taxon>
        <taxon>Vibrio</taxon>
    </lineage>
</organism>
<proteinExistence type="predicted"/>
<keyword evidence="1" id="KW-0472">Membrane</keyword>
<keyword evidence="1" id="KW-0812">Transmembrane</keyword>
<gene>
    <name evidence="2" type="ORF">VIBC2010_19535</name>
</gene>
<keyword evidence="3" id="KW-1185">Reference proteome</keyword>
<evidence type="ECO:0000313" key="3">
    <source>
        <dbReference type="Proteomes" id="UP000002943"/>
    </source>
</evidence>
<evidence type="ECO:0000313" key="2">
    <source>
        <dbReference type="EMBL" id="EFP95202.1"/>
    </source>
</evidence>
<reference evidence="2 3" key="1">
    <citation type="journal article" date="2012" name="Int. J. Syst. Evol. Microbiol.">
        <title>Vibrio caribbeanicus sp. nov., isolated from the marine sponge Scleritoderma cyanea.</title>
        <authorList>
            <person name="Hoffmann M."/>
            <person name="Monday S.R."/>
            <person name="Allard M.W."/>
            <person name="Strain E.A."/>
            <person name="Whittaker P."/>
            <person name="Naum M."/>
            <person name="McCarthy P.J."/>
            <person name="Lopez J.V."/>
            <person name="Fischer M."/>
            <person name="Brown E.W."/>
        </authorList>
    </citation>
    <scope>NUCLEOTIDE SEQUENCE [LARGE SCALE GENOMIC DNA]</scope>
    <source>
        <strain evidence="2 3">ATCC BAA-2122</strain>
    </source>
</reference>
<dbReference type="Proteomes" id="UP000002943">
    <property type="component" value="Unassembled WGS sequence"/>
</dbReference>
<protein>
    <submittedName>
        <fullName evidence="2">Uncharacterized protein</fullName>
    </submittedName>
</protein>
<keyword evidence="1" id="KW-1133">Transmembrane helix</keyword>
<sequence length="46" mass="4727">MPEGQYLDAIGSLAVDAALTASGAGLGVVAFKVARPLLKERIKKSI</sequence>
<name>E3BP70_9VIBR</name>